<keyword evidence="3" id="KW-0410">Iron transport</keyword>
<dbReference type="Gene3D" id="2.170.130.10">
    <property type="entry name" value="TonB-dependent receptor, plug domain"/>
    <property type="match status" value="1"/>
</dbReference>
<protein>
    <recommendedName>
        <fullName evidence="14">TonB-dependent receptor</fullName>
    </recommendedName>
</protein>
<dbReference type="InterPro" id="IPR012910">
    <property type="entry name" value="Plug_dom"/>
</dbReference>
<name>A0A0F9UNV2_9ZZZZ</name>
<comment type="subcellular location">
    <subcellularLocation>
        <location evidence="1">Cell outer membrane</location>
        <topology evidence="1">Multi-pass membrane protein</topology>
    </subcellularLocation>
</comment>
<keyword evidence="9" id="KW-0472">Membrane</keyword>
<evidence type="ECO:0000259" key="11">
    <source>
        <dbReference type="Pfam" id="PF00593"/>
    </source>
</evidence>
<dbReference type="InterPro" id="IPR037066">
    <property type="entry name" value="Plug_dom_sf"/>
</dbReference>
<gene>
    <name evidence="13" type="ORF">LCGC14_0240380</name>
</gene>
<proteinExistence type="predicted"/>
<evidence type="ECO:0000256" key="6">
    <source>
        <dbReference type="ARBA" id="ARBA00023004"/>
    </source>
</evidence>
<evidence type="ECO:0000256" key="10">
    <source>
        <dbReference type="ARBA" id="ARBA00023237"/>
    </source>
</evidence>
<reference evidence="13" key="1">
    <citation type="journal article" date="2015" name="Nature">
        <title>Complex archaea that bridge the gap between prokaryotes and eukaryotes.</title>
        <authorList>
            <person name="Spang A."/>
            <person name="Saw J.H."/>
            <person name="Jorgensen S.L."/>
            <person name="Zaremba-Niedzwiedzka K."/>
            <person name="Martijn J."/>
            <person name="Lind A.E."/>
            <person name="van Eijk R."/>
            <person name="Schleper C."/>
            <person name="Guy L."/>
            <person name="Ettema T.J."/>
        </authorList>
    </citation>
    <scope>NUCLEOTIDE SEQUENCE</scope>
</reference>
<evidence type="ECO:0000256" key="2">
    <source>
        <dbReference type="ARBA" id="ARBA00022448"/>
    </source>
</evidence>
<dbReference type="InterPro" id="IPR039426">
    <property type="entry name" value="TonB-dep_rcpt-like"/>
</dbReference>
<dbReference type="GO" id="GO:0009279">
    <property type="term" value="C:cell outer membrane"/>
    <property type="evidence" value="ECO:0007669"/>
    <property type="project" value="UniProtKB-SubCell"/>
</dbReference>
<keyword evidence="10" id="KW-0998">Cell outer membrane</keyword>
<evidence type="ECO:0000256" key="8">
    <source>
        <dbReference type="ARBA" id="ARBA00023077"/>
    </source>
</evidence>
<evidence type="ECO:0000256" key="4">
    <source>
        <dbReference type="ARBA" id="ARBA00022692"/>
    </source>
</evidence>
<keyword evidence="7" id="KW-0406">Ion transport</keyword>
<evidence type="ECO:0008006" key="14">
    <source>
        <dbReference type="Google" id="ProtNLM"/>
    </source>
</evidence>
<comment type="caution">
    <text evidence="13">The sequence shown here is derived from an EMBL/GenBank/DDBJ whole genome shotgun (WGS) entry which is preliminary data.</text>
</comment>
<evidence type="ECO:0000256" key="7">
    <source>
        <dbReference type="ARBA" id="ARBA00023065"/>
    </source>
</evidence>
<keyword evidence="2" id="KW-0813">Transport</keyword>
<evidence type="ECO:0000256" key="1">
    <source>
        <dbReference type="ARBA" id="ARBA00004571"/>
    </source>
</evidence>
<feature type="domain" description="TonB-dependent receptor-like beta-barrel" evidence="11">
    <location>
        <begin position="303"/>
        <end position="771"/>
    </location>
</feature>
<keyword evidence="5" id="KW-0732">Signal</keyword>
<dbReference type="PANTHER" id="PTHR32552:SF89">
    <property type="entry name" value="CATECHOLATE SIDEROPHORE RECEPTOR FIU"/>
    <property type="match status" value="1"/>
</dbReference>
<evidence type="ECO:0000313" key="13">
    <source>
        <dbReference type="EMBL" id="KKN89222.1"/>
    </source>
</evidence>
<sequence length="813" mass="89235">MNKTTIASIVSLCLAQGAYAAEEAAPDTAKKANNVERIIVSGTSKGRVISDTPQSVTSISEDELVKLSSSSQADVLRYIPGIKVEGGGGEVATNLQVRGLPSSGQFQFTPLSYDGSPSLSVFGLNSSAFDVYYRNDLGIERVEFVRGGVSNLFGQGSVAGIINYISKTGSDDPQSTVQMELSDQGRTRLDFATSGPLNEDGLYYALSGFYRYDEGPLDTGLETKGTQLRGNISKEFDDGSGSFTVYGQYIDDQAQFYLPIPLDGDSRERLIGNDGREVESLQTAQVSNLTYDTANGRYESPISDGVVTKGGSISVVFEKELANDFAINMRSKYAKYQHEFNLFLDGDGIINVPESQDDFLANRGLGDASGAEFSYVNSGVALASDDLLFANRILDRDRPAEDFSAEFNIIKSIFVGDFSHDITVGTFFSHSEADDDNVITTYLGEFNNNPRLIDLTYTDVNGDEVQYTQNGISGPGISYTNQTISATRRALYVADQMESDDWIFDFGVRYEEIEGKISREGSQVVQINNDPSLASNLQVNTTGSGVMTYGEVDTSEFAVSGAALYRLTDNLNVYANASRGFFFPEIRGIQFNDLGEPASYEAEIVEQGELGVKFFDNDFSGSVALFRTDLKDRRSVDFVNDGNGGVLELPVMQSTKATGVELTGRYDITDEWAVDANMTYTDHEFTEFDSDPSIIGNELRRKPKILFNTSISYTTDDWDASIYHNFTGKNFANDANSVELDSFHLFRFDAGYNWQVAPEQTVRLSVGVFNLFDSDGVTEGSPRLGNSQTADNPYFVGRPILPRRVTLRVKYDF</sequence>
<dbReference type="PANTHER" id="PTHR32552">
    <property type="entry name" value="FERRICHROME IRON RECEPTOR-RELATED"/>
    <property type="match status" value="1"/>
</dbReference>
<keyword evidence="8" id="KW-0798">TonB box</keyword>
<dbReference type="InterPro" id="IPR036942">
    <property type="entry name" value="Beta-barrel_TonB_sf"/>
</dbReference>
<keyword evidence="4" id="KW-0812">Transmembrane</keyword>
<dbReference type="SUPFAM" id="SSF56935">
    <property type="entry name" value="Porins"/>
    <property type="match status" value="1"/>
</dbReference>
<dbReference type="PROSITE" id="PS52016">
    <property type="entry name" value="TONB_DEPENDENT_REC_3"/>
    <property type="match status" value="1"/>
</dbReference>
<dbReference type="AlphaFoldDB" id="A0A0F9UNV2"/>
<dbReference type="Gene3D" id="2.40.170.20">
    <property type="entry name" value="TonB-dependent receptor, beta-barrel domain"/>
    <property type="match status" value="1"/>
</dbReference>
<dbReference type="EMBL" id="LAZR01000121">
    <property type="protein sequence ID" value="KKN89222.1"/>
    <property type="molecule type" value="Genomic_DNA"/>
</dbReference>
<dbReference type="Pfam" id="PF00593">
    <property type="entry name" value="TonB_dep_Rec_b-barrel"/>
    <property type="match status" value="1"/>
</dbReference>
<evidence type="ECO:0000256" key="5">
    <source>
        <dbReference type="ARBA" id="ARBA00022729"/>
    </source>
</evidence>
<accession>A0A0F9UNV2</accession>
<feature type="domain" description="TonB-dependent receptor plug" evidence="12">
    <location>
        <begin position="50"/>
        <end position="161"/>
    </location>
</feature>
<evidence type="ECO:0000256" key="9">
    <source>
        <dbReference type="ARBA" id="ARBA00023136"/>
    </source>
</evidence>
<evidence type="ECO:0000259" key="12">
    <source>
        <dbReference type="Pfam" id="PF07715"/>
    </source>
</evidence>
<organism evidence="13">
    <name type="scientific">marine sediment metagenome</name>
    <dbReference type="NCBI Taxonomy" id="412755"/>
    <lineage>
        <taxon>unclassified sequences</taxon>
        <taxon>metagenomes</taxon>
        <taxon>ecological metagenomes</taxon>
    </lineage>
</organism>
<dbReference type="GO" id="GO:0015344">
    <property type="term" value="F:siderophore uptake transmembrane transporter activity"/>
    <property type="evidence" value="ECO:0007669"/>
    <property type="project" value="TreeGrafter"/>
</dbReference>
<dbReference type="Pfam" id="PF07715">
    <property type="entry name" value="Plug"/>
    <property type="match status" value="1"/>
</dbReference>
<dbReference type="InterPro" id="IPR000531">
    <property type="entry name" value="Beta-barrel_TonB"/>
</dbReference>
<keyword evidence="6" id="KW-0408">Iron</keyword>
<evidence type="ECO:0000256" key="3">
    <source>
        <dbReference type="ARBA" id="ARBA00022496"/>
    </source>
</evidence>